<dbReference type="EMBL" id="ML978142">
    <property type="protein sequence ID" value="KAF2092807.1"/>
    <property type="molecule type" value="Genomic_DNA"/>
</dbReference>
<keyword evidence="2" id="KW-1185">Reference proteome</keyword>
<reference evidence="1" key="1">
    <citation type="journal article" date="2020" name="Stud. Mycol.">
        <title>101 Dothideomycetes genomes: a test case for predicting lifestyles and emergence of pathogens.</title>
        <authorList>
            <person name="Haridas S."/>
            <person name="Albert R."/>
            <person name="Binder M."/>
            <person name="Bloem J."/>
            <person name="Labutti K."/>
            <person name="Salamov A."/>
            <person name="Andreopoulos B."/>
            <person name="Baker S."/>
            <person name="Barry K."/>
            <person name="Bills G."/>
            <person name="Bluhm B."/>
            <person name="Cannon C."/>
            <person name="Castanera R."/>
            <person name="Culley D."/>
            <person name="Daum C."/>
            <person name="Ezra D."/>
            <person name="Gonzalez J."/>
            <person name="Henrissat B."/>
            <person name="Kuo A."/>
            <person name="Liang C."/>
            <person name="Lipzen A."/>
            <person name="Lutzoni F."/>
            <person name="Magnuson J."/>
            <person name="Mondo S."/>
            <person name="Nolan M."/>
            <person name="Ohm R."/>
            <person name="Pangilinan J."/>
            <person name="Park H.-J."/>
            <person name="Ramirez L."/>
            <person name="Alfaro M."/>
            <person name="Sun H."/>
            <person name="Tritt A."/>
            <person name="Yoshinaga Y."/>
            <person name="Zwiers L.-H."/>
            <person name="Turgeon B."/>
            <person name="Goodwin S."/>
            <person name="Spatafora J."/>
            <person name="Crous P."/>
            <person name="Grigoriev I."/>
        </authorList>
    </citation>
    <scope>NUCLEOTIDE SEQUENCE</scope>
    <source>
        <strain evidence="1">CBS 133067</strain>
    </source>
</reference>
<proteinExistence type="predicted"/>
<evidence type="ECO:0000313" key="2">
    <source>
        <dbReference type="Proteomes" id="UP000799772"/>
    </source>
</evidence>
<name>A0A9P4I669_9PEZI</name>
<dbReference type="AlphaFoldDB" id="A0A9P4I669"/>
<organism evidence="1 2">
    <name type="scientific">Rhizodiscina lignyota</name>
    <dbReference type="NCBI Taxonomy" id="1504668"/>
    <lineage>
        <taxon>Eukaryota</taxon>
        <taxon>Fungi</taxon>
        <taxon>Dikarya</taxon>
        <taxon>Ascomycota</taxon>
        <taxon>Pezizomycotina</taxon>
        <taxon>Dothideomycetes</taxon>
        <taxon>Pleosporomycetidae</taxon>
        <taxon>Aulographales</taxon>
        <taxon>Rhizodiscinaceae</taxon>
        <taxon>Rhizodiscina</taxon>
    </lineage>
</organism>
<sequence>MAPDTPPQLEADGVNPLNLLVCDPNIPAHNFNWWQKFNWVRLSLPRDFNDVILRKDGYESGSSVTIYRSSHDGAHVLDPTTRTVYDPRAPSGHDPVFDEWIAQSFLDRTVDDGCEKQVLFLAKCGPNIDITEDSESVSLDENPVRHPSDIRTWTGNQRWPEVRRTFHAVPDVRYGPTLRTIAGTEEKVAEAYRRIDERREQNKGVKVDAYEDVDEWTQDWMEHCSFQGFHGIPEWVFSYGDDAWKVLIS</sequence>
<gene>
    <name evidence="1" type="ORF">NA57DRAFT_81955</name>
</gene>
<evidence type="ECO:0000313" key="1">
    <source>
        <dbReference type="EMBL" id="KAF2092807.1"/>
    </source>
</evidence>
<accession>A0A9P4I669</accession>
<protein>
    <submittedName>
        <fullName evidence="1">Uncharacterized protein</fullName>
    </submittedName>
</protein>
<comment type="caution">
    <text evidence="1">The sequence shown here is derived from an EMBL/GenBank/DDBJ whole genome shotgun (WGS) entry which is preliminary data.</text>
</comment>
<dbReference type="Proteomes" id="UP000799772">
    <property type="component" value="Unassembled WGS sequence"/>
</dbReference>